<dbReference type="RefSeq" id="WP_020373653.1">
    <property type="nucleotide sequence ID" value="NZ_FWWY01000001.1"/>
</dbReference>
<feature type="domain" description="Zorya protein ZorC EH" evidence="1">
    <location>
        <begin position="216"/>
        <end position="305"/>
    </location>
</feature>
<evidence type="ECO:0000313" key="3">
    <source>
        <dbReference type="Proteomes" id="UP000192660"/>
    </source>
</evidence>
<sequence length="393" mass="45654">MTTPSGFRYVPEKLQRVRQALAKVYPQHHDNARFLAEIHKGRLPKLLALLEGMSEKQILEWAETMDRIDLYVLILFYTTLVPAALHSTVQQLVKIRGDDPALALIWELFVEFPESAYLELMRSVMNHIEQFPWWSNTPPAMVEAARLAFQDNEPLSTWAGSLRQGALDYDLHALGLSQQNILAHVLMAHVLIAATPPIWQEILASKHFSWSSWSSQLDDKSRGRAQQAMRSYLLNVPVDRFDGDVIQTFLGRWGNPELPTEAWLKVGNDARGRVLQWLRLQRLAEFFNQDNARYQFWKGYLDRCRHVEIWEEDTPRSAVVLYFDKIVAVEFSFVGNACYIYLPQAFAIVKRYADNNALKLKDQDLAINRLLHNGAWPEHFMWELEPYLGWPHR</sequence>
<dbReference type="InterPro" id="IPR028943">
    <property type="entry name" value="ZorC_EH_Signature_dom"/>
</dbReference>
<dbReference type="Proteomes" id="UP000192660">
    <property type="component" value="Unassembled WGS sequence"/>
</dbReference>
<protein>
    <submittedName>
        <fullName evidence="2">EH_Signature domain-containing protein</fullName>
    </submittedName>
</protein>
<name>A0A1W1WIJ0_SULTA</name>
<keyword evidence="3" id="KW-1185">Reference proteome</keyword>
<dbReference type="AlphaFoldDB" id="A0A1W1WIJ0"/>
<organism evidence="2 3">
    <name type="scientific">Sulfobacillus thermosulfidooxidans (strain DSM 9293 / VKM B-1269 / AT-1)</name>
    <dbReference type="NCBI Taxonomy" id="929705"/>
    <lineage>
        <taxon>Bacteria</taxon>
        <taxon>Bacillati</taxon>
        <taxon>Bacillota</taxon>
        <taxon>Clostridia</taxon>
        <taxon>Eubacteriales</taxon>
        <taxon>Clostridiales Family XVII. Incertae Sedis</taxon>
        <taxon>Sulfobacillus</taxon>
    </lineage>
</organism>
<evidence type="ECO:0000313" key="2">
    <source>
        <dbReference type="EMBL" id="SMC05850.1"/>
    </source>
</evidence>
<gene>
    <name evidence="2" type="ORF">SAMN00768000_2490</name>
</gene>
<reference evidence="3" key="1">
    <citation type="submission" date="2017-04" db="EMBL/GenBank/DDBJ databases">
        <authorList>
            <person name="Varghese N."/>
            <person name="Submissions S."/>
        </authorList>
    </citation>
    <scope>NUCLEOTIDE SEQUENCE [LARGE SCALE GENOMIC DNA]</scope>
    <source>
        <strain evidence="3">DSM 9293</strain>
    </source>
</reference>
<dbReference type="Pfam" id="PF15611">
    <property type="entry name" value="EH_Signature"/>
    <property type="match status" value="1"/>
</dbReference>
<evidence type="ECO:0000259" key="1">
    <source>
        <dbReference type="Pfam" id="PF15611"/>
    </source>
</evidence>
<dbReference type="OrthoDB" id="1724139at2"/>
<proteinExistence type="predicted"/>
<accession>A0A1W1WIJ0</accession>
<dbReference type="EMBL" id="FWWY01000001">
    <property type="protein sequence ID" value="SMC05850.1"/>
    <property type="molecule type" value="Genomic_DNA"/>
</dbReference>
<dbReference type="STRING" id="28034.BFX07_12720"/>